<dbReference type="SUPFAM" id="SSF54236">
    <property type="entry name" value="Ubiquitin-like"/>
    <property type="match status" value="4"/>
</dbReference>
<dbReference type="CDD" id="cd17039">
    <property type="entry name" value="Ubl_ubiquitin_like"/>
    <property type="match status" value="1"/>
</dbReference>
<dbReference type="Gramene" id="mRNA:HanXRQr2_Chr01g0038551">
    <property type="protein sequence ID" value="mRNA:HanXRQr2_Chr01g0038551"/>
    <property type="gene ID" value="HanXRQr2_Chr01g0038551"/>
</dbReference>
<keyword evidence="2" id="KW-0832">Ubl conjugation</keyword>
<dbReference type="InterPro" id="IPR029071">
    <property type="entry name" value="Ubiquitin-like_domsf"/>
</dbReference>
<evidence type="ECO:0000256" key="2">
    <source>
        <dbReference type="ARBA" id="ARBA00022843"/>
    </source>
</evidence>
<name>A0A9K3JYP7_HELAN</name>
<keyword evidence="1" id="KW-1017">Isopeptide bond</keyword>
<dbReference type="InterPro" id="IPR050158">
    <property type="entry name" value="Ubiquitin_ubiquitin-like"/>
</dbReference>
<evidence type="ECO:0000259" key="3">
    <source>
        <dbReference type="PROSITE" id="PS50053"/>
    </source>
</evidence>
<dbReference type="EMBL" id="MNCJ02000316">
    <property type="protein sequence ID" value="KAF5823458.1"/>
    <property type="molecule type" value="Genomic_DNA"/>
</dbReference>
<keyword evidence="5" id="KW-1185">Reference proteome</keyword>
<dbReference type="GO" id="GO:0031386">
    <property type="term" value="F:protein tag activity"/>
    <property type="evidence" value="ECO:0000318"/>
    <property type="project" value="GO_Central"/>
</dbReference>
<evidence type="ECO:0000256" key="1">
    <source>
        <dbReference type="ARBA" id="ARBA00022499"/>
    </source>
</evidence>
<dbReference type="Pfam" id="PF00240">
    <property type="entry name" value="ubiquitin"/>
    <property type="match status" value="4"/>
</dbReference>
<accession>A0A9K3JYP7</accession>
<dbReference type="Gene3D" id="3.10.20.90">
    <property type="entry name" value="Phosphatidylinositol 3-kinase Catalytic Subunit, Chain A, domain 1"/>
    <property type="match status" value="4"/>
</dbReference>
<comment type="caution">
    <text evidence="4">The sequence shown here is derived from an EMBL/GenBank/DDBJ whole genome shotgun (WGS) entry which is preliminary data.</text>
</comment>
<dbReference type="InterPro" id="IPR019956">
    <property type="entry name" value="Ubiquitin_dom"/>
</dbReference>
<feature type="domain" description="Ubiquitin-like" evidence="3">
    <location>
        <begin position="175"/>
        <end position="250"/>
    </location>
</feature>
<dbReference type="GO" id="GO:0016567">
    <property type="term" value="P:protein ubiquitination"/>
    <property type="evidence" value="ECO:0000318"/>
    <property type="project" value="GO_Central"/>
</dbReference>
<dbReference type="OrthoDB" id="604226at2759"/>
<dbReference type="InterPro" id="IPR000626">
    <property type="entry name" value="Ubiquitin-like_dom"/>
</dbReference>
<gene>
    <name evidence="4" type="ORF">HanXRQr2_Chr01g0038551</name>
</gene>
<dbReference type="GO" id="GO:0005737">
    <property type="term" value="C:cytoplasm"/>
    <property type="evidence" value="ECO:0000318"/>
    <property type="project" value="GO_Central"/>
</dbReference>
<reference evidence="4" key="2">
    <citation type="submission" date="2020-06" db="EMBL/GenBank/DDBJ databases">
        <title>Helianthus annuus Genome sequencing and assembly Release 2.</title>
        <authorList>
            <person name="Gouzy J."/>
            <person name="Langlade N."/>
            <person name="Munos S."/>
        </authorList>
    </citation>
    <scope>NUCLEOTIDE SEQUENCE</scope>
    <source>
        <tissue evidence="4">Leaves</tissue>
    </source>
</reference>
<proteinExistence type="predicted"/>
<dbReference type="Proteomes" id="UP000215914">
    <property type="component" value="Unassembled WGS sequence"/>
</dbReference>
<evidence type="ECO:0000313" key="5">
    <source>
        <dbReference type="Proteomes" id="UP000215914"/>
    </source>
</evidence>
<dbReference type="GO" id="GO:0031625">
    <property type="term" value="F:ubiquitin protein ligase binding"/>
    <property type="evidence" value="ECO:0000318"/>
    <property type="project" value="GO_Central"/>
</dbReference>
<organism evidence="4 5">
    <name type="scientific">Helianthus annuus</name>
    <name type="common">Common sunflower</name>
    <dbReference type="NCBI Taxonomy" id="4232"/>
    <lineage>
        <taxon>Eukaryota</taxon>
        <taxon>Viridiplantae</taxon>
        <taxon>Streptophyta</taxon>
        <taxon>Embryophyta</taxon>
        <taxon>Tracheophyta</taxon>
        <taxon>Spermatophyta</taxon>
        <taxon>Magnoliopsida</taxon>
        <taxon>eudicotyledons</taxon>
        <taxon>Gunneridae</taxon>
        <taxon>Pentapetalae</taxon>
        <taxon>asterids</taxon>
        <taxon>campanulids</taxon>
        <taxon>Asterales</taxon>
        <taxon>Asteraceae</taxon>
        <taxon>Asteroideae</taxon>
        <taxon>Heliantheae alliance</taxon>
        <taxon>Heliantheae</taxon>
        <taxon>Helianthus</taxon>
    </lineage>
</organism>
<feature type="domain" description="Ubiquitin-like" evidence="3">
    <location>
        <begin position="25"/>
        <end position="98"/>
    </location>
</feature>
<reference evidence="4" key="1">
    <citation type="journal article" date="2017" name="Nature">
        <title>The sunflower genome provides insights into oil metabolism, flowering and Asterid evolution.</title>
        <authorList>
            <person name="Badouin H."/>
            <person name="Gouzy J."/>
            <person name="Grassa C.J."/>
            <person name="Murat F."/>
            <person name="Staton S.E."/>
            <person name="Cottret L."/>
            <person name="Lelandais-Briere C."/>
            <person name="Owens G.L."/>
            <person name="Carrere S."/>
            <person name="Mayjonade B."/>
            <person name="Legrand L."/>
            <person name="Gill N."/>
            <person name="Kane N.C."/>
            <person name="Bowers J.E."/>
            <person name="Hubner S."/>
            <person name="Bellec A."/>
            <person name="Berard A."/>
            <person name="Berges H."/>
            <person name="Blanchet N."/>
            <person name="Boniface M.C."/>
            <person name="Brunel D."/>
            <person name="Catrice O."/>
            <person name="Chaidir N."/>
            <person name="Claudel C."/>
            <person name="Donnadieu C."/>
            <person name="Faraut T."/>
            <person name="Fievet G."/>
            <person name="Helmstetter N."/>
            <person name="King M."/>
            <person name="Knapp S.J."/>
            <person name="Lai Z."/>
            <person name="Le Paslier M.C."/>
            <person name="Lippi Y."/>
            <person name="Lorenzon L."/>
            <person name="Mandel J.R."/>
            <person name="Marage G."/>
            <person name="Marchand G."/>
            <person name="Marquand E."/>
            <person name="Bret-Mestries E."/>
            <person name="Morien E."/>
            <person name="Nambeesan S."/>
            <person name="Nguyen T."/>
            <person name="Pegot-Espagnet P."/>
            <person name="Pouilly N."/>
            <person name="Raftis F."/>
            <person name="Sallet E."/>
            <person name="Schiex T."/>
            <person name="Thomas J."/>
            <person name="Vandecasteele C."/>
            <person name="Vares D."/>
            <person name="Vear F."/>
            <person name="Vautrin S."/>
            <person name="Crespi M."/>
            <person name="Mangin B."/>
            <person name="Burke J.M."/>
            <person name="Salse J."/>
            <person name="Munos S."/>
            <person name="Vincourt P."/>
            <person name="Rieseberg L.H."/>
            <person name="Langlade N.B."/>
        </authorList>
    </citation>
    <scope>NUCLEOTIDE SEQUENCE</scope>
    <source>
        <tissue evidence="4">Leaves</tissue>
    </source>
</reference>
<dbReference type="GO" id="GO:0003729">
    <property type="term" value="F:mRNA binding"/>
    <property type="evidence" value="ECO:0007669"/>
    <property type="project" value="UniProtKB-ARBA"/>
</dbReference>
<feature type="domain" description="Ubiquitin-like" evidence="3">
    <location>
        <begin position="254"/>
        <end position="323"/>
    </location>
</feature>
<dbReference type="PROSITE" id="PS50053">
    <property type="entry name" value="UBIQUITIN_2"/>
    <property type="match status" value="3"/>
</dbReference>
<dbReference type="AlphaFoldDB" id="A0A9K3JYP7"/>
<dbReference type="PANTHER" id="PTHR10666">
    <property type="entry name" value="UBIQUITIN"/>
    <property type="match status" value="1"/>
</dbReference>
<dbReference type="GO" id="GO:0019941">
    <property type="term" value="P:modification-dependent protein catabolic process"/>
    <property type="evidence" value="ECO:0000318"/>
    <property type="project" value="GO_Central"/>
</dbReference>
<dbReference type="PRINTS" id="PR00348">
    <property type="entry name" value="UBIQUITIN"/>
</dbReference>
<evidence type="ECO:0000313" key="4">
    <source>
        <dbReference type="EMBL" id="KAF5823458.1"/>
    </source>
</evidence>
<dbReference type="SMART" id="SM00213">
    <property type="entry name" value="UBQ"/>
    <property type="match status" value="4"/>
</dbReference>
<dbReference type="GO" id="GO:0005634">
    <property type="term" value="C:nucleus"/>
    <property type="evidence" value="ECO:0000318"/>
    <property type="project" value="GO_Central"/>
</dbReference>
<protein>
    <submittedName>
        <fullName evidence="4">Ubiquitin domain-containing protein</fullName>
    </submittedName>
</protein>
<sequence>MASLRKPNGDGVDYFEAEENDYGVINVITAIGKTISLQVKGLDTISSIKFKIEAQEDVPCRQQKLIFNEMLLQDDDILGNFCIKKGSTLKLMRNSKGFMHIFIKTPDCGRWLRPRTLSLEVEPSDTIGSVKTKMKCVVDVLIFNEIVLDDTDTLADLNIINGSTLTSMVKYVISMQIFVSFNSRKTITLLVNPTDTITKLKSMIELLEGVPVNEQVLIFNKVVLRDTGTLSDFHINRKSTLTLMRRSRKSKEPMKIFFKTLTGETVSKIIKPSDTVDRIKTLIQYKVQIPHHEQELIFNEMVLDNNGTLASYNINNKSTLTVMRVSG</sequence>